<dbReference type="Gene3D" id="2.115.10.20">
    <property type="entry name" value="Glycosyl hydrolase domain, family 43"/>
    <property type="match status" value="1"/>
</dbReference>
<keyword evidence="7" id="KW-1185">Reference proteome</keyword>
<name>A0A8H5HA45_9AGAR</name>
<dbReference type="PANTHER" id="PTHR43301">
    <property type="entry name" value="ARABINAN ENDO-1,5-ALPHA-L-ARABINOSIDASE"/>
    <property type="match status" value="1"/>
</dbReference>
<comment type="pathway">
    <text evidence="1">Glycan metabolism; L-arabinan degradation.</text>
</comment>
<accession>A0A8H5HA45</accession>
<evidence type="ECO:0000256" key="1">
    <source>
        <dbReference type="ARBA" id="ARBA00004834"/>
    </source>
</evidence>
<evidence type="ECO:0000313" key="7">
    <source>
        <dbReference type="Proteomes" id="UP000518752"/>
    </source>
</evidence>
<dbReference type="Proteomes" id="UP000518752">
    <property type="component" value="Unassembled WGS sequence"/>
</dbReference>
<comment type="caution">
    <text evidence="6">The sequence shown here is derived from an EMBL/GenBank/DDBJ whole genome shotgun (WGS) entry which is preliminary data.</text>
</comment>
<dbReference type="EMBL" id="JAACJN010000069">
    <property type="protein sequence ID" value="KAF5379558.1"/>
    <property type="molecule type" value="Genomic_DNA"/>
</dbReference>
<dbReference type="InterPro" id="IPR050727">
    <property type="entry name" value="GH43_arabinanases"/>
</dbReference>
<dbReference type="InterPro" id="IPR006710">
    <property type="entry name" value="Glyco_hydro_43"/>
</dbReference>
<dbReference type="SUPFAM" id="SSF75005">
    <property type="entry name" value="Arabinanase/levansucrase/invertase"/>
    <property type="match status" value="1"/>
</dbReference>
<dbReference type="InterPro" id="IPR023296">
    <property type="entry name" value="Glyco_hydro_beta-prop_sf"/>
</dbReference>
<dbReference type="GO" id="GO:0004553">
    <property type="term" value="F:hydrolase activity, hydrolyzing O-glycosyl compounds"/>
    <property type="evidence" value="ECO:0007669"/>
    <property type="project" value="InterPro"/>
</dbReference>
<keyword evidence="4" id="KW-0326">Glycosidase</keyword>
<evidence type="ECO:0000256" key="4">
    <source>
        <dbReference type="ARBA" id="ARBA00023295"/>
    </source>
</evidence>
<proteinExistence type="inferred from homology"/>
<evidence type="ECO:0000256" key="5">
    <source>
        <dbReference type="ARBA" id="ARBA00042202"/>
    </source>
</evidence>
<dbReference type="GO" id="GO:0005975">
    <property type="term" value="P:carbohydrate metabolic process"/>
    <property type="evidence" value="ECO:0007669"/>
    <property type="project" value="InterPro"/>
</dbReference>
<reference evidence="6 7" key="1">
    <citation type="journal article" date="2020" name="ISME J.">
        <title>Uncovering the hidden diversity of litter-decomposition mechanisms in mushroom-forming fungi.</title>
        <authorList>
            <person name="Floudas D."/>
            <person name="Bentzer J."/>
            <person name="Ahren D."/>
            <person name="Johansson T."/>
            <person name="Persson P."/>
            <person name="Tunlid A."/>
        </authorList>
    </citation>
    <scope>NUCLEOTIDE SEQUENCE [LARGE SCALE GENOMIC DNA]</scope>
    <source>
        <strain evidence="6 7">CBS 406.79</strain>
    </source>
</reference>
<evidence type="ECO:0000313" key="6">
    <source>
        <dbReference type="EMBL" id="KAF5379558.1"/>
    </source>
</evidence>
<dbReference type="PANTHER" id="PTHR43301:SF3">
    <property type="entry name" value="ARABINAN ENDO-1,5-ALPHA-L-ARABINOSIDASE A-RELATED"/>
    <property type="match status" value="1"/>
</dbReference>
<sequence length="187" mass="19822">MGSFTNEGLVTSTATGATYNRLESCLVGSTWWLSLGSFWTGIKGQTLSSSTGKPTGTSVTSLAERFVNSDAMEASVIFQNGDFYYLFTSWDLCCRGTSSTYSIHVGRSSTFNGGFVDASGVALTDGGGTLVLASHDSIIGPGGQDLMNDVDGVIMVYPWNQQAGLLFRLAGIVRFRQHVVAFSLAPS</sequence>
<dbReference type="Pfam" id="PF04616">
    <property type="entry name" value="Glyco_hydro_43"/>
    <property type="match status" value="1"/>
</dbReference>
<keyword evidence="3" id="KW-0378">Hydrolase</keyword>
<comment type="similarity">
    <text evidence="2">Belongs to the glycosyl hydrolase 43 family.</text>
</comment>
<dbReference type="OrthoDB" id="195678at2759"/>
<evidence type="ECO:0000256" key="3">
    <source>
        <dbReference type="ARBA" id="ARBA00022801"/>
    </source>
</evidence>
<dbReference type="AlphaFoldDB" id="A0A8H5HA45"/>
<protein>
    <recommendedName>
        <fullName evidence="5">Endo-1,5-alpha-L-arabinanase A</fullName>
    </recommendedName>
</protein>
<gene>
    <name evidence="6" type="ORF">D9757_009253</name>
</gene>
<evidence type="ECO:0000256" key="2">
    <source>
        <dbReference type="ARBA" id="ARBA00009865"/>
    </source>
</evidence>
<organism evidence="6 7">
    <name type="scientific">Collybiopsis confluens</name>
    <dbReference type="NCBI Taxonomy" id="2823264"/>
    <lineage>
        <taxon>Eukaryota</taxon>
        <taxon>Fungi</taxon>
        <taxon>Dikarya</taxon>
        <taxon>Basidiomycota</taxon>
        <taxon>Agaricomycotina</taxon>
        <taxon>Agaricomycetes</taxon>
        <taxon>Agaricomycetidae</taxon>
        <taxon>Agaricales</taxon>
        <taxon>Marasmiineae</taxon>
        <taxon>Omphalotaceae</taxon>
        <taxon>Collybiopsis</taxon>
    </lineage>
</organism>